<keyword evidence="2" id="KW-1133">Transmembrane helix</keyword>
<feature type="region of interest" description="Disordered" evidence="1">
    <location>
        <begin position="1"/>
        <end position="28"/>
    </location>
</feature>
<dbReference type="EMBL" id="CM007650">
    <property type="protein sequence ID" value="ONM51593.1"/>
    <property type="molecule type" value="Genomic_DNA"/>
</dbReference>
<evidence type="ECO:0000256" key="2">
    <source>
        <dbReference type="SAM" id="Phobius"/>
    </source>
</evidence>
<name>A0A1D6HT79_MAIZE</name>
<feature type="transmembrane region" description="Helical" evidence="2">
    <location>
        <begin position="114"/>
        <end position="137"/>
    </location>
</feature>
<feature type="non-terminal residue" evidence="3">
    <location>
        <position position="157"/>
    </location>
</feature>
<feature type="compositionally biased region" description="Polar residues" evidence="1">
    <location>
        <begin position="1"/>
        <end position="15"/>
    </location>
</feature>
<accession>A0A1D6HT79</accession>
<reference evidence="3" key="1">
    <citation type="submission" date="2015-12" db="EMBL/GenBank/DDBJ databases">
        <title>Update maize B73 reference genome by single molecule sequencing technologies.</title>
        <authorList>
            <consortium name="Maize Genome Sequencing Project"/>
            <person name="Ware D."/>
        </authorList>
    </citation>
    <scope>NUCLEOTIDE SEQUENCE [LARGE SCALE GENOMIC DNA]</scope>
    <source>
        <tissue evidence="3">Seedling</tissue>
    </source>
</reference>
<gene>
    <name evidence="3" type="ORF">ZEAMMB73_Zm00001d018903</name>
</gene>
<protein>
    <submittedName>
        <fullName evidence="3">Ribosomal protein L15</fullName>
    </submittedName>
</protein>
<keyword evidence="3" id="KW-0689">Ribosomal protein</keyword>
<evidence type="ECO:0000256" key="1">
    <source>
        <dbReference type="SAM" id="MobiDB-lite"/>
    </source>
</evidence>
<dbReference type="AlphaFoldDB" id="A0A1D6HT79"/>
<keyword evidence="2" id="KW-0812">Transmembrane</keyword>
<keyword evidence="3" id="KW-0687">Ribonucleoprotein</keyword>
<feature type="region of interest" description="Disordered" evidence="1">
    <location>
        <begin position="57"/>
        <end position="78"/>
    </location>
</feature>
<evidence type="ECO:0000313" key="3">
    <source>
        <dbReference type="EMBL" id="ONM51593.1"/>
    </source>
</evidence>
<dbReference type="GO" id="GO:0005840">
    <property type="term" value="C:ribosome"/>
    <property type="evidence" value="ECO:0007669"/>
    <property type="project" value="UniProtKB-KW"/>
</dbReference>
<sequence length="157" mass="16787">MRIVPTSTSRSSLWTLPTKPSKPTRGSTGYATLCTSTASSVASPQQARSTVACGARATLTTRTGPQGEPPGSATRPSPSVATAEQLVGCLDTATVRPFPIKTTRVPVSGCIFKVLLFVFLALLMLEVNYGAYVMNYLQFRCIIRQRMVSDQMLPAAV</sequence>
<organism evidence="3">
    <name type="scientific">Zea mays</name>
    <name type="common">Maize</name>
    <dbReference type="NCBI Taxonomy" id="4577"/>
    <lineage>
        <taxon>Eukaryota</taxon>
        <taxon>Viridiplantae</taxon>
        <taxon>Streptophyta</taxon>
        <taxon>Embryophyta</taxon>
        <taxon>Tracheophyta</taxon>
        <taxon>Spermatophyta</taxon>
        <taxon>Magnoliopsida</taxon>
        <taxon>Liliopsida</taxon>
        <taxon>Poales</taxon>
        <taxon>Poaceae</taxon>
        <taxon>PACMAD clade</taxon>
        <taxon>Panicoideae</taxon>
        <taxon>Andropogonodae</taxon>
        <taxon>Andropogoneae</taxon>
        <taxon>Tripsacinae</taxon>
        <taxon>Zea</taxon>
    </lineage>
</organism>
<proteinExistence type="predicted"/>
<keyword evidence="2" id="KW-0472">Membrane</keyword>